<reference evidence="5 6" key="1">
    <citation type="journal article" date="2013" name="Nat. Commun.">
        <title>The evolution and pathogenic mechanisms of the rice sheath blight pathogen.</title>
        <authorList>
            <person name="Zheng A."/>
            <person name="Lin R."/>
            <person name="Xu L."/>
            <person name="Qin P."/>
            <person name="Tang C."/>
            <person name="Ai P."/>
            <person name="Zhang D."/>
            <person name="Liu Y."/>
            <person name="Sun Z."/>
            <person name="Feng H."/>
            <person name="Wang Y."/>
            <person name="Chen Y."/>
            <person name="Liang X."/>
            <person name="Fu R."/>
            <person name="Li Q."/>
            <person name="Zhang J."/>
            <person name="Yu X."/>
            <person name="Xie Z."/>
            <person name="Ding L."/>
            <person name="Guan P."/>
            <person name="Tang J."/>
            <person name="Liang Y."/>
            <person name="Wang S."/>
            <person name="Deng Q."/>
            <person name="Li S."/>
            <person name="Zhu J."/>
            <person name="Wang L."/>
            <person name="Liu H."/>
            <person name="Li P."/>
        </authorList>
    </citation>
    <scope>NUCLEOTIDE SEQUENCE [LARGE SCALE GENOMIC DNA]</scope>
    <source>
        <strain evidence="6">AG-1 IA</strain>
    </source>
</reference>
<evidence type="ECO:0000256" key="3">
    <source>
        <dbReference type="ARBA" id="ARBA00022927"/>
    </source>
</evidence>
<dbReference type="EMBL" id="AFRT01001261">
    <property type="protein sequence ID" value="ELU40921.1"/>
    <property type="molecule type" value="Genomic_DNA"/>
</dbReference>
<dbReference type="InterPro" id="IPR050227">
    <property type="entry name" value="Rab"/>
</dbReference>
<dbReference type="InterPro" id="IPR027417">
    <property type="entry name" value="P-loop_NTPase"/>
</dbReference>
<keyword evidence="4" id="KW-0342">GTP-binding</keyword>
<keyword evidence="2" id="KW-0547">Nucleotide-binding</keyword>
<accession>L8WS22</accession>
<keyword evidence="6" id="KW-1185">Reference proteome</keyword>
<name>L8WS22_THACA</name>
<dbReference type="Proteomes" id="UP000011668">
    <property type="component" value="Unassembled WGS sequence"/>
</dbReference>
<dbReference type="STRING" id="983506.L8WS22"/>
<dbReference type="GO" id="GO:0015031">
    <property type="term" value="P:protein transport"/>
    <property type="evidence" value="ECO:0007669"/>
    <property type="project" value="UniProtKB-KW"/>
</dbReference>
<dbReference type="Pfam" id="PF00071">
    <property type="entry name" value="Ras"/>
    <property type="match status" value="2"/>
</dbReference>
<proteinExistence type="predicted"/>
<dbReference type="OrthoDB" id="2884925at2759"/>
<sequence>MDSRATTTSLPDVENTTVVIVGDSGVGKSSLAKRFAHDVFDNTCVATIGVDLFLKTVYLDKQSMRMLRWSPNPCILDRASFMSSGRWINIVRKEGGPDVVILLVGNKEEQSDRRQVKKQEASRLAAEVNAIFFETSAKTGHNVGGLLKTIAKCSSRNPGERFTLIRDQFQPALDQYIQACLEAQVGLSDEVRLNNAPQHLATLNRISSDITTHIQRLQVARSTVYQNSNSISSITPINTLPSGVLEQIFRLVTSTKSCFVQRGCDGNLSEAKYPPYPDVLSHVSSFWRRVAIDTPCLWTHIDIALGYPLNRGLFSRAKVYADRAGPLPLEIHIIDKKESRESQNHSYRDRNNEFEFLDSASVPIKVLELDLYMHTNDSHATQFNPFIEPVDMPHSIDSMLLAIPSAQLKRLWLPISIIRLSALCPHWESIAYHGLVELHIDQGIPKISESQLVSILRSSPKVGWRHNIERVLLEDLRDINIATWGEEDVYSVEILRRIVPGKAPLQLAYLGESNNALVDFCSRANVVCFYTRFWESKPLLPLLNQVLHLSTLVLDGALSTGTISSLFGLGNIHDNQNNQDNAASHNLKNILPSTTQVNTLYLLGYQTFNFEEIEAVVKLYSVQRLMIYGGKLSYQTDDGRLVSRNLRNTRVKLSSINACPIIEYHPDSEAIERDGDDWIIASLS</sequence>
<dbReference type="PROSITE" id="PS00675">
    <property type="entry name" value="SIGMA54_INTERACT_1"/>
    <property type="match status" value="1"/>
</dbReference>
<organism evidence="5 6">
    <name type="scientific">Thanatephorus cucumeris (strain AG1-IA)</name>
    <name type="common">Rice sheath blight fungus</name>
    <name type="synonym">Rhizoctonia solani</name>
    <dbReference type="NCBI Taxonomy" id="983506"/>
    <lineage>
        <taxon>Eukaryota</taxon>
        <taxon>Fungi</taxon>
        <taxon>Dikarya</taxon>
        <taxon>Basidiomycota</taxon>
        <taxon>Agaricomycotina</taxon>
        <taxon>Agaricomycetes</taxon>
        <taxon>Cantharellales</taxon>
        <taxon>Ceratobasidiaceae</taxon>
        <taxon>Rhizoctonia</taxon>
        <taxon>Rhizoctonia solani AG-1</taxon>
    </lineage>
</organism>
<protein>
    <submittedName>
        <fullName evidence="5">Ras domain-containing protein</fullName>
    </submittedName>
</protein>
<comment type="caution">
    <text evidence="5">The sequence shown here is derived from an EMBL/GenBank/DDBJ whole genome shotgun (WGS) entry which is preliminary data.</text>
</comment>
<gene>
    <name evidence="5" type="ORF">AG1IA_05049</name>
</gene>
<dbReference type="InterPro" id="IPR025662">
    <property type="entry name" value="Sigma_54_int_dom_ATP-bd_1"/>
</dbReference>
<dbReference type="GO" id="GO:0003924">
    <property type="term" value="F:GTPase activity"/>
    <property type="evidence" value="ECO:0007669"/>
    <property type="project" value="InterPro"/>
</dbReference>
<keyword evidence="1" id="KW-0813">Transport</keyword>
<dbReference type="PROSITE" id="PS51419">
    <property type="entry name" value="RAB"/>
    <property type="match status" value="1"/>
</dbReference>
<evidence type="ECO:0000313" key="5">
    <source>
        <dbReference type="EMBL" id="ELU40921.1"/>
    </source>
</evidence>
<keyword evidence="3" id="KW-0653">Protein transport</keyword>
<dbReference type="PANTHER" id="PTHR47977">
    <property type="entry name" value="RAS-RELATED PROTEIN RAB"/>
    <property type="match status" value="1"/>
</dbReference>
<dbReference type="SMART" id="SM00174">
    <property type="entry name" value="RHO"/>
    <property type="match status" value="1"/>
</dbReference>
<dbReference type="AlphaFoldDB" id="L8WS22"/>
<dbReference type="HOGENOM" id="CLU_025641_1_0_1"/>
<dbReference type="SMART" id="SM00175">
    <property type="entry name" value="RAB"/>
    <property type="match status" value="1"/>
</dbReference>
<evidence type="ECO:0000313" key="6">
    <source>
        <dbReference type="Proteomes" id="UP000011668"/>
    </source>
</evidence>
<dbReference type="Gene3D" id="3.40.50.300">
    <property type="entry name" value="P-loop containing nucleotide triphosphate hydrolases"/>
    <property type="match status" value="2"/>
</dbReference>
<dbReference type="SUPFAM" id="SSF52540">
    <property type="entry name" value="P-loop containing nucleoside triphosphate hydrolases"/>
    <property type="match status" value="1"/>
</dbReference>
<dbReference type="GO" id="GO:0005525">
    <property type="term" value="F:GTP binding"/>
    <property type="evidence" value="ECO:0007669"/>
    <property type="project" value="UniProtKB-KW"/>
</dbReference>
<evidence type="ECO:0000256" key="1">
    <source>
        <dbReference type="ARBA" id="ARBA00022448"/>
    </source>
</evidence>
<dbReference type="InterPro" id="IPR001806">
    <property type="entry name" value="Small_GTPase"/>
</dbReference>
<evidence type="ECO:0000256" key="4">
    <source>
        <dbReference type="ARBA" id="ARBA00023134"/>
    </source>
</evidence>
<dbReference type="PRINTS" id="PR00449">
    <property type="entry name" value="RASTRNSFRMNG"/>
</dbReference>
<evidence type="ECO:0000256" key="2">
    <source>
        <dbReference type="ARBA" id="ARBA00022741"/>
    </source>
</evidence>
<dbReference type="CDD" id="cd00154">
    <property type="entry name" value="Rab"/>
    <property type="match status" value="1"/>
</dbReference>
<dbReference type="SMART" id="SM00173">
    <property type="entry name" value="RAS"/>
    <property type="match status" value="1"/>
</dbReference>